<feature type="domain" description="Cyclic nucleotide-binding" evidence="5">
    <location>
        <begin position="15"/>
        <end position="149"/>
    </location>
</feature>
<dbReference type="GO" id="GO:0004673">
    <property type="term" value="F:protein histidine kinase activity"/>
    <property type="evidence" value="ECO:0007669"/>
    <property type="project" value="UniProtKB-EC"/>
</dbReference>
<evidence type="ECO:0000256" key="4">
    <source>
        <dbReference type="ARBA" id="ARBA00023012"/>
    </source>
</evidence>
<keyword evidence="8" id="KW-1185">Reference proteome</keyword>
<dbReference type="PROSITE" id="PS50109">
    <property type="entry name" value="HIS_KIN"/>
    <property type="match status" value="1"/>
</dbReference>
<dbReference type="InterPro" id="IPR005467">
    <property type="entry name" value="His_kinase_dom"/>
</dbReference>
<dbReference type="Gene3D" id="3.30.565.10">
    <property type="entry name" value="Histidine kinase-like ATPase, C-terminal domain"/>
    <property type="match status" value="1"/>
</dbReference>
<dbReference type="Gene3D" id="1.10.287.130">
    <property type="match status" value="1"/>
</dbReference>
<dbReference type="Gene3D" id="2.60.120.10">
    <property type="entry name" value="Jelly Rolls"/>
    <property type="match status" value="1"/>
</dbReference>
<dbReference type="Pfam" id="PF00027">
    <property type="entry name" value="cNMP_binding"/>
    <property type="match status" value="1"/>
</dbReference>
<keyword evidence="4" id="KW-0902">Two-component regulatory system</keyword>
<dbReference type="SUPFAM" id="SSF51206">
    <property type="entry name" value="cAMP-binding domain-like"/>
    <property type="match status" value="1"/>
</dbReference>
<sequence length="466" mass="49031">MTIPVTAARLRGIELFAELDAERLGWLAGAGEHRVLRDGEKLFDDGEQAEHFYVLLAGELVLSKRIGEREQIVGRHFGDPAAAPHAADKPRAAHQYTGELPLLAGGGYVAAATAAGEVELLAYDKDTFLWMLVRCPEVCRVLLPVLVWRIRSYEAQAGRRTMLEGLGTLAAGLAHELNNPVAALVRAAAEFDRTAAGLAGTAITWGAKATPGERAALDRLVAAPARPELGALAAAEALDAVADWLDSAGLPDAVDLAADLTVADLDALAAEVRPEVLAVAVRLLAGRLSARALAADAQAAGRAISTLVASAAAYADLGRAPEREVDVVAGLEATLRVLAPGLTGIAVVRDFAPLPPVPAHLGELNQVWTHLVRNAAQAMNGEGELRLTTRAEGPCVVVEVRDNGPGVPPELLPRLFQPFFTTKDIGHGTGLGLHLCHEIVAVRHNGSIEAVSMPGDTRFVVRLPAR</sequence>
<dbReference type="SUPFAM" id="SSF55874">
    <property type="entry name" value="ATPase domain of HSP90 chaperone/DNA topoisomerase II/histidine kinase"/>
    <property type="match status" value="1"/>
</dbReference>
<proteinExistence type="predicted"/>
<dbReference type="PANTHER" id="PTHR43065:SF48">
    <property type="entry name" value="HISTIDINE KINASE"/>
    <property type="match status" value="1"/>
</dbReference>
<keyword evidence="7" id="KW-0067">ATP-binding</keyword>
<evidence type="ECO:0000256" key="1">
    <source>
        <dbReference type="ARBA" id="ARBA00000085"/>
    </source>
</evidence>
<accession>A0A9X2NJ43</accession>
<dbReference type="PANTHER" id="PTHR43065">
    <property type="entry name" value="SENSOR HISTIDINE KINASE"/>
    <property type="match status" value="1"/>
</dbReference>
<dbReference type="CDD" id="cd00038">
    <property type="entry name" value="CAP_ED"/>
    <property type="match status" value="1"/>
</dbReference>
<dbReference type="GO" id="GO:0000160">
    <property type="term" value="P:phosphorelay signal transduction system"/>
    <property type="evidence" value="ECO:0007669"/>
    <property type="project" value="UniProtKB-KW"/>
</dbReference>
<gene>
    <name evidence="7" type="ORF">M8542_31735</name>
</gene>
<comment type="caution">
    <text evidence="7">The sequence shown here is derived from an EMBL/GenBank/DDBJ whole genome shotgun (WGS) entry which is preliminary data.</text>
</comment>
<dbReference type="SMART" id="SM00100">
    <property type="entry name" value="cNMP"/>
    <property type="match status" value="1"/>
</dbReference>
<keyword evidence="3" id="KW-0418">Kinase</keyword>
<organism evidence="7 8">
    <name type="scientific">Amycolatopsis iheyensis</name>
    <dbReference type="NCBI Taxonomy" id="2945988"/>
    <lineage>
        <taxon>Bacteria</taxon>
        <taxon>Bacillati</taxon>
        <taxon>Actinomycetota</taxon>
        <taxon>Actinomycetes</taxon>
        <taxon>Pseudonocardiales</taxon>
        <taxon>Pseudonocardiaceae</taxon>
        <taxon>Amycolatopsis</taxon>
    </lineage>
</organism>
<dbReference type="EMBL" id="JAMXQV010000019">
    <property type="protein sequence ID" value="MCR6487412.1"/>
    <property type="molecule type" value="Genomic_DNA"/>
</dbReference>
<evidence type="ECO:0000313" key="7">
    <source>
        <dbReference type="EMBL" id="MCR6487412.1"/>
    </source>
</evidence>
<dbReference type="InterPro" id="IPR000595">
    <property type="entry name" value="cNMP-bd_dom"/>
</dbReference>
<evidence type="ECO:0000256" key="2">
    <source>
        <dbReference type="ARBA" id="ARBA00012438"/>
    </source>
</evidence>
<dbReference type="InterPro" id="IPR036890">
    <property type="entry name" value="HATPase_C_sf"/>
</dbReference>
<name>A0A9X2NJ43_9PSEU</name>
<keyword evidence="7" id="KW-0547">Nucleotide-binding</keyword>
<dbReference type="EC" id="2.7.13.3" evidence="2"/>
<dbReference type="GO" id="GO:0005524">
    <property type="term" value="F:ATP binding"/>
    <property type="evidence" value="ECO:0007669"/>
    <property type="project" value="UniProtKB-KW"/>
</dbReference>
<dbReference type="PRINTS" id="PR00344">
    <property type="entry name" value="BCTRLSENSOR"/>
</dbReference>
<dbReference type="InterPro" id="IPR014710">
    <property type="entry name" value="RmlC-like_jellyroll"/>
</dbReference>
<dbReference type="InterPro" id="IPR003594">
    <property type="entry name" value="HATPase_dom"/>
</dbReference>
<evidence type="ECO:0000256" key="3">
    <source>
        <dbReference type="ARBA" id="ARBA00022777"/>
    </source>
</evidence>
<protein>
    <recommendedName>
        <fullName evidence="2">histidine kinase</fullName>
        <ecNumber evidence="2">2.7.13.3</ecNumber>
    </recommendedName>
</protein>
<feature type="domain" description="Histidine kinase" evidence="6">
    <location>
        <begin position="267"/>
        <end position="466"/>
    </location>
</feature>
<dbReference type="InterPro" id="IPR018490">
    <property type="entry name" value="cNMP-bd_dom_sf"/>
</dbReference>
<reference evidence="7" key="1">
    <citation type="submission" date="2022-06" db="EMBL/GenBank/DDBJ databases">
        <title>Amycolatopsis iheyaensis sp. nov., a new species of the genus Amycolatopsis isolated from soil in Iheya island, Japan.</title>
        <authorList>
            <person name="Ngamcharungchit C."/>
            <person name="Kanto H."/>
            <person name="Take A."/>
            <person name="Intra B."/>
            <person name="Matsumoto A."/>
            <person name="Panbangred W."/>
            <person name="Inahashi Y."/>
        </authorList>
    </citation>
    <scope>NUCLEOTIDE SEQUENCE</scope>
    <source>
        <strain evidence="7">OK19-0408</strain>
    </source>
</reference>
<dbReference type="Proteomes" id="UP001144096">
    <property type="component" value="Unassembled WGS sequence"/>
</dbReference>
<dbReference type="InterPro" id="IPR004358">
    <property type="entry name" value="Sig_transdc_His_kin-like_C"/>
</dbReference>
<dbReference type="PROSITE" id="PS50042">
    <property type="entry name" value="CNMP_BINDING_3"/>
    <property type="match status" value="1"/>
</dbReference>
<dbReference type="SMART" id="SM00387">
    <property type="entry name" value="HATPase_c"/>
    <property type="match status" value="1"/>
</dbReference>
<evidence type="ECO:0000259" key="6">
    <source>
        <dbReference type="PROSITE" id="PS50109"/>
    </source>
</evidence>
<evidence type="ECO:0000259" key="5">
    <source>
        <dbReference type="PROSITE" id="PS50042"/>
    </source>
</evidence>
<keyword evidence="3" id="KW-0808">Transferase</keyword>
<dbReference type="RefSeq" id="WP_257923978.1">
    <property type="nucleotide sequence ID" value="NZ_JAMXQV010000019.1"/>
</dbReference>
<dbReference type="Pfam" id="PF02518">
    <property type="entry name" value="HATPase_c"/>
    <property type="match status" value="1"/>
</dbReference>
<comment type="catalytic activity">
    <reaction evidence="1">
        <text>ATP + protein L-histidine = ADP + protein N-phospho-L-histidine.</text>
        <dbReference type="EC" id="2.7.13.3"/>
    </reaction>
</comment>
<evidence type="ECO:0000313" key="8">
    <source>
        <dbReference type="Proteomes" id="UP001144096"/>
    </source>
</evidence>
<dbReference type="AlphaFoldDB" id="A0A9X2NJ43"/>